<dbReference type="InterPro" id="IPR005119">
    <property type="entry name" value="LysR_subst-bd"/>
</dbReference>
<dbReference type="Gene3D" id="3.40.190.290">
    <property type="match status" value="1"/>
</dbReference>
<protein>
    <submittedName>
        <fullName evidence="6">Transcriptional regulator, LysR family</fullName>
    </submittedName>
</protein>
<evidence type="ECO:0000256" key="1">
    <source>
        <dbReference type="ARBA" id="ARBA00009437"/>
    </source>
</evidence>
<evidence type="ECO:0000256" key="4">
    <source>
        <dbReference type="ARBA" id="ARBA00023163"/>
    </source>
</evidence>
<accession>A3D7Y3</accession>
<dbReference type="PROSITE" id="PS50931">
    <property type="entry name" value="HTH_LYSR"/>
    <property type="match status" value="1"/>
</dbReference>
<dbReference type="InterPro" id="IPR036390">
    <property type="entry name" value="WH_DNA-bd_sf"/>
</dbReference>
<dbReference type="InterPro" id="IPR058163">
    <property type="entry name" value="LysR-type_TF_proteobact-type"/>
</dbReference>
<dbReference type="GO" id="GO:0043565">
    <property type="term" value="F:sequence-specific DNA binding"/>
    <property type="evidence" value="ECO:0007669"/>
    <property type="project" value="TreeGrafter"/>
</dbReference>
<sequence length="339" mass="37594">MNCFFTGTNMAIDTSALHLQLPNLYIFRCVTQLGSFQAAADALQLPRSSVSKKIAQLEHQLGLRLLQRSTRQLNLTDSGTELLAITDSLTELLSNTAKLTEQAQAKPSGRVKISSSTILGQRYLLPLLPKLKQLFPEIVIDINLDDRVVDLIELGIDIALRVGELPDSSLVARRIGTKSWSCFASPAYLKQAAKLEVPSDLAAHQCLIFRHQKLAMDCWHFRSPNGEIETQHIVASSSTDDGRTLVELACMGMGIIRVDPMLIQPELRASQLVPVLAKWQHTDPAPIHLVCLGKDARSRAVNEVWQYLSEHLSQALAAVESDTNRSSVMRHNTYLLEVE</sequence>
<proteinExistence type="inferred from homology"/>
<evidence type="ECO:0000313" key="6">
    <source>
        <dbReference type="EMBL" id="ABN62846.1"/>
    </source>
</evidence>
<dbReference type="GO" id="GO:0006351">
    <property type="term" value="P:DNA-templated transcription"/>
    <property type="evidence" value="ECO:0007669"/>
    <property type="project" value="TreeGrafter"/>
</dbReference>
<dbReference type="PANTHER" id="PTHR30537">
    <property type="entry name" value="HTH-TYPE TRANSCRIPTIONAL REGULATOR"/>
    <property type="match status" value="1"/>
</dbReference>
<keyword evidence="7" id="KW-1185">Reference proteome</keyword>
<dbReference type="Gene3D" id="1.10.10.10">
    <property type="entry name" value="Winged helix-like DNA-binding domain superfamily/Winged helix DNA-binding domain"/>
    <property type="match status" value="1"/>
</dbReference>
<dbReference type="GO" id="GO:0003700">
    <property type="term" value="F:DNA-binding transcription factor activity"/>
    <property type="evidence" value="ECO:0007669"/>
    <property type="project" value="InterPro"/>
</dbReference>
<organism evidence="6 7">
    <name type="scientific">Shewanella baltica (strain OS155 / ATCC BAA-1091)</name>
    <dbReference type="NCBI Taxonomy" id="325240"/>
    <lineage>
        <taxon>Bacteria</taxon>
        <taxon>Pseudomonadati</taxon>
        <taxon>Pseudomonadota</taxon>
        <taxon>Gammaproteobacteria</taxon>
        <taxon>Alteromonadales</taxon>
        <taxon>Shewanellaceae</taxon>
        <taxon>Shewanella</taxon>
    </lineage>
</organism>
<comment type="similarity">
    <text evidence="1">Belongs to the LysR transcriptional regulatory family.</text>
</comment>
<evidence type="ECO:0000313" key="7">
    <source>
        <dbReference type="Proteomes" id="UP000001557"/>
    </source>
</evidence>
<dbReference type="InterPro" id="IPR000847">
    <property type="entry name" value="LysR_HTH_N"/>
</dbReference>
<dbReference type="Pfam" id="PF00126">
    <property type="entry name" value="HTH_1"/>
    <property type="match status" value="1"/>
</dbReference>
<gene>
    <name evidence="6" type="ordered locus">Sbal_3369</name>
</gene>
<evidence type="ECO:0000259" key="5">
    <source>
        <dbReference type="PROSITE" id="PS50931"/>
    </source>
</evidence>
<evidence type="ECO:0000256" key="3">
    <source>
        <dbReference type="ARBA" id="ARBA00023125"/>
    </source>
</evidence>
<dbReference type="HOGENOM" id="CLU_039613_16_2_6"/>
<dbReference type="PANTHER" id="PTHR30537:SF5">
    <property type="entry name" value="HTH-TYPE TRANSCRIPTIONAL ACTIVATOR TTDR-RELATED"/>
    <property type="match status" value="1"/>
</dbReference>
<dbReference type="KEGG" id="sbl:Sbal_3369"/>
<dbReference type="STRING" id="325240.Sbal_3369"/>
<dbReference type="SUPFAM" id="SSF46785">
    <property type="entry name" value="Winged helix' DNA-binding domain"/>
    <property type="match status" value="1"/>
</dbReference>
<feature type="domain" description="HTH lysR-type" evidence="5">
    <location>
        <begin position="19"/>
        <end position="76"/>
    </location>
</feature>
<name>A3D7Y3_SHEB5</name>
<dbReference type="Pfam" id="PF03466">
    <property type="entry name" value="LysR_substrate"/>
    <property type="match status" value="1"/>
</dbReference>
<dbReference type="EMBL" id="CP000563">
    <property type="protein sequence ID" value="ABN62846.1"/>
    <property type="molecule type" value="Genomic_DNA"/>
</dbReference>
<dbReference type="AlphaFoldDB" id="A3D7Y3"/>
<reference evidence="6 7" key="1">
    <citation type="submission" date="2007-02" db="EMBL/GenBank/DDBJ databases">
        <title>Complete sequence of chromosome of Shewanella baltica OS155.</title>
        <authorList>
            <consortium name="US DOE Joint Genome Institute"/>
            <person name="Copeland A."/>
            <person name="Lucas S."/>
            <person name="Lapidus A."/>
            <person name="Barry K."/>
            <person name="Detter J.C."/>
            <person name="Glavina del Rio T."/>
            <person name="Hammon N."/>
            <person name="Israni S."/>
            <person name="Dalin E."/>
            <person name="Tice H."/>
            <person name="Pitluck S."/>
            <person name="Sims D.R."/>
            <person name="Brettin T."/>
            <person name="Bruce D."/>
            <person name="Han C."/>
            <person name="Tapia R."/>
            <person name="Brainard J."/>
            <person name="Schmutz J."/>
            <person name="Larimer F."/>
            <person name="Land M."/>
            <person name="Hauser L."/>
            <person name="Kyrpides N."/>
            <person name="Mikhailova N."/>
            <person name="Brettar I."/>
            <person name="Klappenbach J."/>
            <person name="Konstantinidis K."/>
            <person name="Rodrigues J."/>
            <person name="Tiedje J."/>
            <person name="Richardson P."/>
        </authorList>
    </citation>
    <scope>NUCLEOTIDE SEQUENCE [LARGE SCALE GENOMIC DNA]</scope>
    <source>
        <strain evidence="7">OS155 / ATCC BAA-1091</strain>
    </source>
</reference>
<keyword evidence="3" id="KW-0238">DNA-binding</keyword>
<dbReference type="InterPro" id="IPR036388">
    <property type="entry name" value="WH-like_DNA-bd_sf"/>
</dbReference>
<keyword evidence="2" id="KW-0805">Transcription regulation</keyword>
<dbReference type="Proteomes" id="UP000001557">
    <property type="component" value="Chromosome"/>
</dbReference>
<keyword evidence="4" id="KW-0804">Transcription</keyword>
<dbReference type="FunFam" id="1.10.10.10:FF:000001">
    <property type="entry name" value="LysR family transcriptional regulator"/>
    <property type="match status" value="1"/>
</dbReference>
<dbReference type="SUPFAM" id="SSF53850">
    <property type="entry name" value="Periplasmic binding protein-like II"/>
    <property type="match status" value="1"/>
</dbReference>
<dbReference type="CDD" id="cd08422">
    <property type="entry name" value="PBP2_CrgA_like"/>
    <property type="match status" value="1"/>
</dbReference>
<evidence type="ECO:0000256" key="2">
    <source>
        <dbReference type="ARBA" id="ARBA00023015"/>
    </source>
</evidence>